<evidence type="ECO:0008006" key="3">
    <source>
        <dbReference type="Google" id="ProtNLM"/>
    </source>
</evidence>
<sequence>MRTVRTSNGGGFVKKVKVLALVLLWLGGLLWLAPTIRPAYAQSWNVSGDGLWSVAGNWNPSAVPNGSSTDVLITNGASTVTLDMSASVGNLTIAAGNTLAAKTGTALTVYGPTISNAGAIVLNGGGGAYADLVLGANTTLSGGGTLTLNSQDNNGQARIYQSGGNYT</sequence>
<dbReference type="EMBL" id="FOBS01000018">
    <property type="protein sequence ID" value="SEM49053.1"/>
    <property type="molecule type" value="Genomic_DNA"/>
</dbReference>
<protein>
    <recommendedName>
        <fullName evidence="3">Autotransporter-associated beta strand repeat-containing protein</fullName>
    </recommendedName>
</protein>
<name>A0A1H7YSW9_9BACT</name>
<gene>
    <name evidence="1" type="ORF">SAMN04489760_1181</name>
</gene>
<keyword evidence="2" id="KW-1185">Reference proteome</keyword>
<dbReference type="STRING" id="43775.SAMN04489760_1181"/>
<accession>A0A1H7YSW9</accession>
<evidence type="ECO:0000313" key="2">
    <source>
        <dbReference type="Proteomes" id="UP000198744"/>
    </source>
</evidence>
<proteinExistence type="predicted"/>
<dbReference type="AlphaFoldDB" id="A0A1H7YSW9"/>
<evidence type="ECO:0000313" key="1">
    <source>
        <dbReference type="EMBL" id="SEM49053.1"/>
    </source>
</evidence>
<reference evidence="1 2" key="1">
    <citation type="submission" date="2016-10" db="EMBL/GenBank/DDBJ databases">
        <authorList>
            <person name="de Groot N.N."/>
        </authorList>
    </citation>
    <scope>NUCLEOTIDE SEQUENCE [LARGE SCALE GENOMIC DNA]</scope>
    <source>
        <strain evidence="1 2">DSM 8423</strain>
    </source>
</reference>
<dbReference type="Proteomes" id="UP000198744">
    <property type="component" value="Unassembled WGS sequence"/>
</dbReference>
<feature type="non-terminal residue" evidence="1">
    <location>
        <position position="167"/>
    </location>
</feature>
<organism evidence="1 2">
    <name type="scientific">Syntrophus gentianae</name>
    <dbReference type="NCBI Taxonomy" id="43775"/>
    <lineage>
        <taxon>Bacteria</taxon>
        <taxon>Pseudomonadati</taxon>
        <taxon>Thermodesulfobacteriota</taxon>
        <taxon>Syntrophia</taxon>
        <taxon>Syntrophales</taxon>
        <taxon>Syntrophaceae</taxon>
        <taxon>Syntrophus</taxon>
    </lineage>
</organism>